<dbReference type="PANTHER" id="PTHR18947:SF35">
    <property type="entry name" value="COILED-COIL DOMAIN-CONTAINING PROTEIN 88B"/>
    <property type="match status" value="1"/>
</dbReference>
<dbReference type="GO" id="GO:0030705">
    <property type="term" value="P:cytoskeleton-dependent intracellular transport"/>
    <property type="evidence" value="ECO:0007669"/>
    <property type="project" value="InterPro"/>
</dbReference>
<feature type="domain" description="HOOK N-terminal" evidence="5">
    <location>
        <begin position="27"/>
        <end position="164"/>
    </location>
</feature>
<accession>A0A8C4N3F5</accession>
<dbReference type="CDD" id="cd22223">
    <property type="entry name" value="HkD_HkRP"/>
    <property type="match status" value="1"/>
</dbReference>
<organism evidence="6 7">
    <name type="scientific">Eptatretus burgeri</name>
    <name type="common">Inshore hagfish</name>
    <dbReference type="NCBI Taxonomy" id="7764"/>
    <lineage>
        <taxon>Eukaryota</taxon>
        <taxon>Metazoa</taxon>
        <taxon>Chordata</taxon>
        <taxon>Craniata</taxon>
        <taxon>Vertebrata</taxon>
        <taxon>Cyclostomata</taxon>
        <taxon>Myxini</taxon>
        <taxon>Myxiniformes</taxon>
        <taxon>Myxinidae</taxon>
        <taxon>Eptatretinae</taxon>
        <taxon>Eptatretus</taxon>
    </lineage>
</organism>
<dbReference type="InterPro" id="IPR043936">
    <property type="entry name" value="HOOK_N"/>
</dbReference>
<dbReference type="GO" id="GO:0005813">
    <property type="term" value="C:centrosome"/>
    <property type="evidence" value="ECO:0007669"/>
    <property type="project" value="TreeGrafter"/>
</dbReference>
<evidence type="ECO:0000313" key="7">
    <source>
        <dbReference type="Proteomes" id="UP000694388"/>
    </source>
</evidence>
<dbReference type="InterPro" id="IPR036872">
    <property type="entry name" value="CH_dom_sf"/>
</dbReference>
<feature type="coiled-coil region" evidence="4">
    <location>
        <begin position="186"/>
        <end position="220"/>
    </location>
</feature>
<evidence type="ECO:0000256" key="1">
    <source>
        <dbReference type="ARBA" id="ARBA00004496"/>
    </source>
</evidence>
<sequence length="267" mass="30214">MASPESSRVRLAQHLLASPLVVWVRTLGDFEMNARDATSALLKLLDGSVLHDIMRQIHSRPAKQALFRHAGDDPMLRAQNLALLLRQLREFYQEELQQLIVMPLPDVITISRDPFTEQSVKEFKKLLLLMLGSAVQCERKEMFIEKIKDLNIDVQAAIVVHIQEVTQTPENVLELRTAELAEDETARNLLSQLQRLAEQRDRLTETIIELNQKMEEFQKTPLSSLNTVPAVPQLSSPLGEMGTGVGRGLAVELAESKASLRRLRREL</sequence>
<dbReference type="OMA" id="ITICQRI"/>
<dbReference type="GO" id="GO:0031122">
    <property type="term" value="P:cytoplasmic microtubule organization"/>
    <property type="evidence" value="ECO:0007669"/>
    <property type="project" value="TreeGrafter"/>
</dbReference>
<evidence type="ECO:0000256" key="2">
    <source>
        <dbReference type="ARBA" id="ARBA00022490"/>
    </source>
</evidence>
<dbReference type="AlphaFoldDB" id="A0A8C4N3F5"/>
<dbReference type="GO" id="GO:0005737">
    <property type="term" value="C:cytoplasm"/>
    <property type="evidence" value="ECO:0007669"/>
    <property type="project" value="UniProtKB-SubCell"/>
</dbReference>
<comment type="subcellular location">
    <subcellularLocation>
        <location evidence="1">Cytoplasm</location>
    </subcellularLocation>
</comment>
<evidence type="ECO:0000313" key="6">
    <source>
        <dbReference type="Ensembl" id="ENSEBUP00000000695.1"/>
    </source>
</evidence>
<protein>
    <recommendedName>
        <fullName evidence="5">HOOK N-terminal domain-containing protein</fullName>
    </recommendedName>
</protein>
<keyword evidence="3 4" id="KW-0175">Coiled coil</keyword>
<keyword evidence="2" id="KW-0963">Cytoplasm</keyword>
<dbReference type="Gene3D" id="1.10.418.10">
    <property type="entry name" value="Calponin-like domain"/>
    <property type="match status" value="1"/>
</dbReference>
<evidence type="ECO:0000259" key="5">
    <source>
        <dbReference type="Pfam" id="PF19047"/>
    </source>
</evidence>
<keyword evidence="7" id="KW-1185">Reference proteome</keyword>
<dbReference type="PANTHER" id="PTHR18947">
    <property type="entry name" value="HOOK PROTEINS"/>
    <property type="match status" value="1"/>
</dbReference>
<proteinExistence type="predicted"/>
<reference evidence="6" key="2">
    <citation type="submission" date="2025-09" db="UniProtKB">
        <authorList>
            <consortium name="Ensembl"/>
        </authorList>
    </citation>
    <scope>IDENTIFICATION</scope>
</reference>
<dbReference type="Pfam" id="PF19047">
    <property type="entry name" value="HOOK_N"/>
    <property type="match status" value="1"/>
</dbReference>
<evidence type="ECO:0000256" key="3">
    <source>
        <dbReference type="ARBA" id="ARBA00023054"/>
    </source>
</evidence>
<evidence type="ECO:0000256" key="4">
    <source>
        <dbReference type="SAM" id="Coils"/>
    </source>
</evidence>
<dbReference type="SUPFAM" id="SSF116907">
    <property type="entry name" value="Hook domain"/>
    <property type="match status" value="1"/>
</dbReference>
<dbReference type="GeneTree" id="ENSGT00940000154785"/>
<dbReference type="GO" id="GO:0051959">
    <property type="term" value="F:dynein light intermediate chain binding"/>
    <property type="evidence" value="ECO:0007669"/>
    <property type="project" value="TreeGrafter"/>
</dbReference>
<reference evidence="6" key="1">
    <citation type="submission" date="2025-08" db="UniProtKB">
        <authorList>
            <consortium name="Ensembl"/>
        </authorList>
    </citation>
    <scope>IDENTIFICATION</scope>
</reference>
<dbReference type="Ensembl" id="ENSEBUT00000001001.1">
    <property type="protein sequence ID" value="ENSEBUP00000000695.1"/>
    <property type="gene ID" value="ENSEBUG00000000779.1"/>
</dbReference>
<dbReference type="Proteomes" id="UP000694388">
    <property type="component" value="Unplaced"/>
</dbReference>
<name>A0A8C4N3F5_EPTBU</name>
<dbReference type="GO" id="GO:0008017">
    <property type="term" value="F:microtubule binding"/>
    <property type="evidence" value="ECO:0007669"/>
    <property type="project" value="TreeGrafter"/>
</dbReference>